<evidence type="ECO:0000313" key="10">
    <source>
        <dbReference type="Proteomes" id="UP000054248"/>
    </source>
</evidence>
<evidence type="ECO:0000256" key="7">
    <source>
        <dbReference type="SAM" id="MobiDB-lite"/>
    </source>
</evidence>
<dbReference type="GO" id="GO:0140664">
    <property type="term" value="F:ATP-dependent DNA damage sensor activity"/>
    <property type="evidence" value="ECO:0007669"/>
    <property type="project" value="InterPro"/>
</dbReference>
<evidence type="ECO:0000256" key="5">
    <source>
        <dbReference type="ARBA" id="ARBA00023204"/>
    </source>
</evidence>
<dbReference type="Gene3D" id="3.40.50.300">
    <property type="entry name" value="P-loop containing nucleotide triphosphate hydrolases"/>
    <property type="match status" value="1"/>
</dbReference>
<evidence type="ECO:0000256" key="3">
    <source>
        <dbReference type="ARBA" id="ARBA00022763"/>
    </source>
</evidence>
<dbReference type="PROSITE" id="PS50162">
    <property type="entry name" value="RECA_2"/>
    <property type="match status" value="1"/>
</dbReference>
<evidence type="ECO:0000256" key="6">
    <source>
        <dbReference type="ARBA" id="ARBA00023242"/>
    </source>
</evidence>
<dbReference type="GO" id="GO:0000400">
    <property type="term" value="F:four-way junction DNA binding"/>
    <property type="evidence" value="ECO:0007669"/>
    <property type="project" value="TreeGrafter"/>
</dbReference>
<keyword evidence="6" id="KW-0539">Nucleus</keyword>
<keyword evidence="5" id="KW-0234">DNA repair</keyword>
<protein>
    <recommendedName>
        <fullName evidence="8">RecA family profile 1 domain-containing protein</fullName>
    </recommendedName>
</protein>
<dbReference type="SUPFAM" id="SSF52540">
    <property type="entry name" value="P-loop containing nucleoside triphosphate hydrolases"/>
    <property type="match status" value="1"/>
</dbReference>
<keyword evidence="4" id="KW-0067">ATP-binding</keyword>
<dbReference type="InterPro" id="IPR052093">
    <property type="entry name" value="HR_Repair_Mediator"/>
</dbReference>
<evidence type="ECO:0000313" key="9">
    <source>
        <dbReference type="EMBL" id="KIO19605.1"/>
    </source>
</evidence>
<dbReference type="GO" id="GO:0033063">
    <property type="term" value="C:Rad51B-Rad51C-Rad51D-XRCC2 complex"/>
    <property type="evidence" value="ECO:0007669"/>
    <property type="project" value="TreeGrafter"/>
</dbReference>
<dbReference type="Proteomes" id="UP000054248">
    <property type="component" value="Unassembled WGS sequence"/>
</dbReference>
<feature type="domain" description="RecA family profile 1" evidence="8">
    <location>
        <begin position="118"/>
        <end position="303"/>
    </location>
</feature>
<reference evidence="10" key="2">
    <citation type="submission" date="2015-01" db="EMBL/GenBank/DDBJ databases">
        <title>Evolutionary Origins and Diversification of the Mycorrhizal Mutualists.</title>
        <authorList>
            <consortium name="DOE Joint Genome Institute"/>
            <consortium name="Mycorrhizal Genomics Consortium"/>
            <person name="Kohler A."/>
            <person name="Kuo A."/>
            <person name="Nagy L.G."/>
            <person name="Floudas D."/>
            <person name="Copeland A."/>
            <person name="Barry K.W."/>
            <person name="Cichocki N."/>
            <person name="Veneault-Fourrey C."/>
            <person name="LaButti K."/>
            <person name="Lindquist E.A."/>
            <person name="Lipzen A."/>
            <person name="Lundell T."/>
            <person name="Morin E."/>
            <person name="Murat C."/>
            <person name="Riley R."/>
            <person name="Ohm R."/>
            <person name="Sun H."/>
            <person name="Tunlid A."/>
            <person name="Henrissat B."/>
            <person name="Grigoriev I.V."/>
            <person name="Hibbett D.S."/>
            <person name="Martin F."/>
        </authorList>
    </citation>
    <scope>NUCLEOTIDE SEQUENCE [LARGE SCALE GENOMIC DNA]</scope>
    <source>
        <strain evidence="10">MUT 4182</strain>
    </source>
</reference>
<organism evidence="9 10">
    <name type="scientific">Tulasnella calospora MUT 4182</name>
    <dbReference type="NCBI Taxonomy" id="1051891"/>
    <lineage>
        <taxon>Eukaryota</taxon>
        <taxon>Fungi</taxon>
        <taxon>Dikarya</taxon>
        <taxon>Basidiomycota</taxon>
        <taxon>Agaricomycotina</taxon>
        <taxon>Agaricomycetes</taxon>
        <taxon>Cantharellales</taxon>
        <taxon>Tulasnellaceae</taxon>
        <taxon>Tulasnella</taxon>
    </lineage>
</organism>
<evidence type="ECO:0000256" key="2">
    <source>
        <dbReference type="ARBA" id="ARBA00022741"/>
    </source>
</evidence>
<reference evidence="9 10" key="1">
    <citation type="submission" date="2014-04" db="EMBL/GenBank/DDBJ databases">
        <authorList>
            <consortium name="DOE Joint Genome Institute"/>
            <person name="Kuo A."/>
            <person name="Girlanda M."/>
            <person name="Perotto S."/>
            <person name="Kohler A."/>
            <person name="Nagy L.G."/>
            <person name="Floudas D."/>
            <person name="Copeland A."/>
            <person name="Barry K.W."/>
            <person name="Cichocki N."/>
            <person name="Veneault-Fourrey C."/>
            <person name="LaButti K."/>
            <person name="Lindquist E.A."/>
            <person name="Lipzen A."/>
            <person name="Lundell T."/>
            <person name="Morin E."/>
            <person name="Murat C."/>
            <person name="Sun H."/>
            <person name="Tunlid A."/>
            <person name="Henrissat B."/>
            <person name="Grigoriev I.V."/>
            <person name="Hibbett D.S."/>
            <person name="Martin F."/>
            <person name="Nordberg H.P."/>
            <person name="Cantor M.N."/>
            <person name="Hua S.X."/>
        </authorList>
    </citation>
    <scope>NUCLEOTIDE SEQUENCE [LARGE SCALE GENOMIC DNA]</scope>
    <source>
        <strain evidence="9 10">MUT 4182</strain>
    </source>
</reference>
<dbReference type="GO" id="GO:0000707">
    <property type="term" value="P:meiotic DNA recombinase assembly"/>
    <property type="evidence" value="ECO:0007669"/>
    <property type="project" value="TreeGrafter"/>
</dbReference>
<evidence type="ECO:0000259" key="8">
    <source>
        <dbReference type="PROSITE" id="PS50162"/>
    </source>
</evidence>
<dbReference type="InterPro" id="IPR027417">
    <property type="entry name" value="P-loop_NTPase"/>
</dbReference>
<dbReference type="EMBL" id="KN823213">
    <property type="protein sequence ID" value="KIO19605.1"/>
    <property type="molecule type" value="Genomic_DNA"/>
</dbReference>
<dbReference type="GO" id="GO:0007131">
    <property type="term" value="P:reciprocal meiotic recombination"/>
    <property type="evidence" value="ECO:0007669"/>
    <property type="project" value="TreeGrafter"/>
</dbReference>
<sequence>MEFTQSGFPGRLLSTLGLPPVLVAKLKHAGYENTSDLAGTSQAELEKELGVGQTLPVTLIACLPGQTHSGGFAVPQEPALKSVPASQILSQSLASSHRPSNSTLAGPDLTSASALLAKPRTYSTPCLKLNSMLSSGTPIPKLRTTLTPPSETGLRSLYILEICGPPGSGKACLALEFIRSAAKHQETVLVADCQSAMTPGRIHDALSMDSDLDDENHPSKLVLRTRLPTLTHLIAFIRTLPKYLEEKKAIQLIVFSSLSFVFQPTEYFALSSSEKTRILGTIKQALTKACLENGVTIVITSQTATKLVKPDGSVANFETGSKAILASQLGNALFTASRSYRLMLSRDMLGVRHAQLIASPNMPSPNDSKPASRTSTGGDADTTRVAFMIDAVAAPLGLSATPSGAAPQSSPTFICLKKARAVAGAFIVAATNGTVVSGLQVNDDSNTATLSKEGYNGAWTFNGGVVGAWDYCTYRYLTVDFSGHLSYKPITWSFSKKTTSWIASYGSQLKIRLPKAAEGSTPRVSSLFLACKQPNGKGPWLLFLQTGTDLPLLVCAQTTLWITAPHS</sequence>
<keyword evidence="3" id="KW-0227">DNA damage</keyword>
<dbReference type="PANTHER" id="PTHR46239:SF1">
    <property type="entry name" value="DNA REPAIR PROTEIN RAD51 HOMOLOG 3"/>
    <property type="match status" value="1"/>
</dbReference>
<dbReference type="STRING" id="1051891.A0A0C3PX11"/>
<feature type="compositionally biased region" description="Polar residues" evidence="7">
    <location>
        <begin position="364"/>
        <end position="377"/>
    </location>
</feature>
<gene>
    <name evidence="9" type="ORF">M407DRAFT_30757</name>
</gene>
<dbReference type="AlphaFoldDB" id="A0A0C3PX11"/>
<comment type="subcellular location">
    <subcellularLocation>
        <location evidence="1">Nucleus</location>
    </subcellularLocation>
</comment>
<dbReference type="OrthoDB" id="3265472at2759"/>
<keyword evidence="10" id="KW-1185">Reference proteome</keyword>
<dbReference type="HOGENOM" id="CLU_480752_0_0_1"/>
<dbReference type="InterPro" id="IPR020588">
    <property type="entry name" value="RecA_ATP-bd"/>
</dbReference>
<evidence type="ECO:0000256" key="4">
    <source>
        <dbReference type="ARBA" id="ARBA00022840"/>
    </source>
</evidence>
<evidence type="ECO:0000256" key="1">
    <source>
        <dbReference type="ARBA" id="ARBA00004123"/>
    </source>
</evidence>
<accession>A0A0C3PX11</accession>
<dbReference type="GO" id="GO:0005524">
    <property type="term" value="F:ATP binding"/>
    <property type="evidence" value="ECO:0007669"/>
    <property type="project" value="UniProtKB-KW"/>
</dbReference>
<feature type="region of interest" description="Disordered" evidence="7">
    <location>
        <begin position="357"/>
        <end position="379"/>
    </location>
</feature>
<dbReference type="PANTHER" id="PTHR46239">
    <property type="entry name" value="DNA REPAIR PROTEIN RAD51 HOMOLOG 3 RAD51C"/>
    <property type="match status" value="1"/>
</dbReference>
<dbReference type="GO" id="GO:0005657">
    <property type="term" value="C:replication fork"/>
    <property type="evidence" value="ECO:0007669"/>
    <property type="project" value="TreeGrafter"/>
</dbReference>
<dbReference type="GO" id="GO:0033065">
    <property type="term" value="C:Rad51C-XRCC3 complex"/>
    <property type="evidence" value="ECO:0007669"/>
    <property type="project" value="TreeGrafter"/>
</dbReference>
<dbReference type="GO" id="GO:0008821">
    <property type="term" value="F:crossover junction DNA endonuclease activity"/>
    <property type="evidence" value="ECO:0007669"/>
    <property type="project" value="TreeGrafter"/>
</dbReference>
<keyword evidence="2" id="KW-0547">Nucleotide-binding</keyword>
<proteinExistence type="predicted"/>
<name>A0A0C3PX11_9AGAM</name>